<dbReference type="SUPFAM" id="SSF49503">
    <property type="entry name" value="Cupredoxins"/>
    <property type="match status" value="3"/>
</dbReference>
<feature type="domain" description="Plastocyanin-like" evidence="5">
    <location>
        <begin position="234"/>
        <end position="327"/>
    </location>
</feature>
<dbReference type="Proteomes" id="UP000444185">
    <property type="component" value="Unassembled WGS sequence"/>
</dbReference>
<sequence>MNSSPLITRRNLIRSTVGLAAASAVPLPAWAKGQSLTHAPQGFGEVSGERIALTVDSHHFGVGGRSGHAVAVNGTVPGPLVRLREGQNVRIDVTNRLAEDTSIHWHGLLLPFQFDGVPGVSFPGIKPGETFTYEFPIRQNGTYWWHSHSGLQEQEGHYGPLIIESATPDPRYDRDYVVLLSEFTPVHPHEIARKLKVGEHYYNYQMQTATEGDMSLEERLMWGRMRMNPRDISDVTGATYTFLVNGHGPMDGLEYLFTPGERIRLRVINGSAMTFFNVRIPGVPMTVIAADGKEVEEFEVDEFQIGTAETYDVIVTPPGGSHALVAEAMDRSGMGVASITSHKGHRAIPPPLREPVTLTMADMGMGSMVGGEGGHGGHGGHGAHGGMDHGSGDAMAGMDHGSMDHGSMDHSMRDTSKLPANVKVGPGLDMVAPMPVDRMDFPGLGLDKVDHRVLRYTDLKAKRPNPHRMPTRQLEIHLTGNMERYMWSFDGKKFSAVTDDPIRFAYDERVRVKLVNDTMMAHPIHLHGHFFELVNGAGMMNQPLKHTVVVQPGGTATFDVTANEPGDWAFHCHLLYHMHAGMMQTVTVRPFPKAGEGA</sequence>
<feature type="chain" id="PRO_5032515731" evidence="4">
    <location>
        <begin position="32"/>
        <end position="598"/>
    </location>
</feature>
<proteinExistence type="predicted"/>
<accession>A0A844XYW8</accession>
<keyword evidence="2" id="KW-0560">Oxidoreductase</keyword>
<dbReference type="NCBIfam" id="TIGR01480">
    <property type="entry name" value="copper_res_A"/>
    <property type="match status" value="1"/>
</dbReference>
<keyword evidence="3" id="KW-0186">Copper</keyword>
<dbReference type="InterPro" id="IPR034284">
    <property type="entry name" value="CuRO_1_CopA"/>
</dbReference>
<dbReference type="GO" id="GO:0042597">
    <property type="term" value="C:periplasmic space"/>
    <property type="evidence" value="ECO:0007669"/>
    <property type="project" value="InterPro"/>
</dbReference>
<protein>
    <submittedName>
        <fullName evidence="8">Copper resistance system multicopper oxidase</fullName>
    </submittedName>
</protein>
<dbReference type="EMBL" id="WTYF01000004">
    <property type="protein sequence ID" value="MXO50766.1"/>
    <property type="molecule type" value="Genomic_DNA"/>
</dbReference>
<evidence type="ECO:0000256" key="4">
    <source>
        <dbReference type="SAM" id="SignalP"/>
    </source>
</evidence>
<dbReference type="InterPro" id="IPR002355">
    <property type="entry name" value="Cu_oxidase_Cu_BS"/>
</dbReference>
<evidence type="ECO:0000313" key="8">
    <source>
        <dbReference type="EMBL" id="MXO50766.1"/>
    </source>
</evidence>
<evidence type="ECO:0000256" key="2">
    <source>
        <dbReference type="ARBA" id="ARBA00023002"/>
    </source>
</evidence>
<dbReference type="InterPro" id="IPR034279">
    <property type="entry name" value="CuRO_3_CopA"/>
</dbReference>
<gene>
    <name evidence="8" type="ORF">GRI42_05535</name>
</gene>
<dbReference type="PANTHER" id="PTHR11709:SF394">
    <property type="entry name" value="FI03373P-RELATED"/>
    <property type="match status" value="1"/>
</dbReference>
<dbReference type="GO" id="GO:0016491">
    <property type="term" value="F:oxidoreductase activity"/>
    <property type="evidence" value="ECO:0007669"/>
    <property type="project" value="UniProtKB-KW"/>
</dbReference>
<dbReference type="InterPro" id="IPR008972">
    <property type="entry name" value="Cupredoxin"/>
</dbReference>
<keyword evidence="1" id="KW-0479">Metal-binding</keyword>
<feature type="domain" description="Plastocyanin-like" evidence="7">
    <location>
        <begin position="65"/>
        <end position="166"/>
    </location>
</feature>
<keyword evidence="4" id="KW-0732">Signal</keyword>
<dbReference type="Gene3D" id="2.60.40.420">
    <property type="entry name" value="Cupredoxins - blue copper proteins"/>
    <property type="match status" value="3"/>
</dbReference>
<dbReference type="PROSITE" id="PS51318">
    <property type="entry name" value="TAT"/>
    <property type="match status" value="1"/>
</dbReference>
<dbReference type="RefSeq" id="WP_160607335.1">
    <property type="nucleotide sequence ID" value="NZ_WTYF01000004.1"/>
</dbReference>
<dbReference type="InterPro" id="IPR011707">
    <property type="entry name" value="Cu-oxidase-like_N"/>
</dbReference>
<dbReference type="GO" id="GO:0005507">
    <property type="term" value="F:copper ion binding"/>
    <property type="evidence" value="ECO:0007669"/>
    <property type="project" value="InterPro"/>
</dbReference>
<dbReference type="InterPro" id="IPR001117">
    <property type="entry name" value="Cu-oxidase_2nd"/>
</dbReference>
<reference evidence="8 9" key="1">
    <citation type="submission" date="2019-12" db="EMBL/GenBank/DDBJ databases">
        <title>Genomic-based taxomic classification of the family Erythrobacteraceae.</title>
        <authorList>
            <person name="Xu L."/>
        </authorList>
    </citation>
    <scope>NUCLEOTIDE SEQUENCE [LARGE SCALE GENOMIC DNA]</scope>
    <source>
        <strain evidence="8 9">DSM 16225</strain>
    </source>
</reference>
<evidence type="ECO:0000259" key="6">
    <source>
        <dbReference type="Pfam" id="PF07731"/>
    </source>
</evidence>
<dbReference type="Pfam" id="PF00394">
    <property type="entry name" value="Cu-oxidase"/>
    <property type="match status" value="1"/>
</dbReference>
<keyword evidence="9" id="KW-1185">Reference proteome</keyword>
<feature type="signal peptide" evidence="4">
    <location>
        <begin position="1"/>
        <end position="31"/>
    </location>
</feature>
<dbReference type="Pfam" id="PF07732">
    <property type="entry name" value="Cu-oxidase_3"/>
    <property type="match status" value="1"/>
</dbReference>
<dbReference type="PROSITE" id="PS00080">
    <property type="entry name" value="MULTICOPPER_OXIDASE2"/>
    <property type="match status" value="1"/>
</dbReference>
<dbReference type="InterPro" id="IPR011706">
    <property type="entry name" value="Cu-oxidase_C"/>
</dbReference>
<dbReference type="CDD" id="cd13848">
    <property type="entry name" value="CuRO_1_CopA"/>
    <property type="match status" value="1"/>
</dbReference>
<evidence type="ECO:0000256" key="1">
    <source>
        <dbReference type="ARBA" id="ARBA00022723"/>
    </source>
</evidence>
<dbReference type="InterPro" id="IPR006376">
    <property type="entry name" value="Cu-R_CopA"/>
</dbReference>
<dbReference type="OrthoDB" id="9757546at2"/>
<dbReference type="Pfam" id="PF07731">
    <property type="entry name" value="Cu-oxidase_2"/>
    <property type="match status" value="1"/>
</dbReference>
<evidence type="ECO:0000259" key="5">
    <source>
        <dbReference type="Pfam" id="PF00394"/>
    </source>
</evidence>
<organism evidence="8 9">
    <name type="scientific">Qipengyuania gaetbuli</name>
    <dbReference type="NCBI Taxonomy" id="266952"/>
    <lineage>
        <taxon>Bacteria</taxon>
        <taxon>Pseudomonadati</taxon>
        <taxon>Pseudomonadota</taxon>
        <taxon>Alphaproteobacteria</taxon>
        <taxon>Sphingomonadales</taxon>
        <taxon>Erythrobacteraceae</taxon>
        <taxon>Qipengyuania</taxon>
    </lineage>
</organism>
<dbReference type="CDD" id="cd13896">
    <property type="entry name" value="CuRO_3_CopA"/>
    <property type="match status" value="1"/>
</dbReference>
<evidence type="ECO:0000259" key="7">
    <source>
        <dbReference type="Pfam" id="PF07732"/>
    </source>
</evidence>
<dbReference type="InterPro" id="IPR045087">
    <property type="entry name" value="Cu-oxidase_fam"/>
</dbReference>
<evidence type="ECO:0000313" key="9">
    <source>
        <dbReference type="Proteomes" id="UP000444185"/>
    </source>
</evidence>
<dbReference type="InterPro" id="IPR033138">
    <property type="entry name" value="Cu_oxidase_CS"/>
</dbReference>
<feature type="domain" description="Plastocyanin-like" evidence="6">
    <location>
        <begin position="470"/>
        <end position="590"/>
    </location>
</feature>
<comment type="caution">
    <text evidence="8">The sequence shown here is derived from an EMBL/GenBank/DDBJ whole genome shotgun (WGS) entry which is preliminary data.</text>
</comment>
<dbReference type="PROSITE" id="PS00079">
    <property type="entry name" value="MULTICOPPER_OXIDASE1"/>
    <property type="match status" value="1"/>
</dbReference>
<name>A0A844XYW8_9SPHN</name>
<evidence type="ECO:0000256" key="3">
    <source>
        <dbReference type="ARBA" id="ARBA00023008"/>
    </source>
</evidence>
<dbReference type="PANTHER" id="PTHR11709">
    <property type="entry name" value="MULTI-COPPER OXIDASE"/>
    <property type="match status" value="1"/>
</dbReference>
<dbReference type="InterPro" id="IPR006311">
    <property type="entry name" value="TAT_signal"/>
</dbReference>
<dbReference type="AlphaFoldDB" id="A0A844XYW8"/>